<accession>A0A0F9FRC4</accession>
<dbReference type="AlphaFoldDB" id="A0A0F9FRC4"/>
<dbReference type="EMBL" id="LAZR01022716">
    <property type="protein sequence ID" value="KKL80901.1"/>
    <property type="molecule type" value="Genomic_DNA"/>
</dbReference>
<feature type="non-terminal residue" evidence="1">
    <location>
        <position position="233"/>
    </location>
</feature>
<sequence length="233" mass="26596">MFNDNYSFPIEIGMRLNFIIRVFFFIHDETIYEWDSTRPIRIRPLVWMQMHPITGRHNLEAARLDTSYHGDLPHMSHTGACLAPTGLPEHIRNQDDLFQLRDAIGRCYTRVHMNSLLCPLGTWSSEVRRSAPEAVITFWNESDHGRDIPRNDAGGVDPEYFHADRVIPVTEERRATWDLGGLNRPTTADHTAPTGTVIAAGAVIPPDVTRRPDETALEYMVRLDVQRRAANLV</sequence>
<reference evidence="1" key="1">
    <citation type="journal article" date="2015" name="Nature">
        <title>Complex archaea that bridge the gap between prokaryotes and eukaryotes.</title>
        <authorList>
            <person name="Spang A."/>
            <person name="Saw J.H."/>
            <person name="Jorgensen S.L."/>
            <person name="Zaremba-Niedzwiedzka K."/>
            <person name="Martijn J."/>
            <person name="Lind A.E."/>
            <person name="van Eijk R."/>
            <person name="Schleper C."/>
            <person name="Guy L."/>
            <person name="Ettema T.J."/>
        </authorList>
    </citation>
    <scope>NUCLEOTIDE SEQUENCE</scope>
</reference>
<gene>
    <name evidence="1" type="ORF">LCGC14_2000100</name>
</gene>
<protein>
    <submittedName>
        <fullName evidence="1">Uncharacterized protein</fullName>
    </submittedName>
</protein>
<comment type="caution">
    <text evidence="1">The sequence shown here is derived from an EMBL/GenBank/DDBJ whole genome shotgun (WGS) entry which is preliminary data.</text>
</comment>
<name>A0A0F9FRC4_9ZZZZ</name>
<evidence type="ECO:0000313" key="1">
    <source>
        <dbReference type="EMBL" id="KKL80901.1"/>
    </source>
</evidence>
<organism evidence="1">
    <name type="scientific">marine sediment metagenome</name>
    <dbReference type="NCBI Taxonomy" id="412755"/>
    <lineage>
        <taxon>unclassified sequences</taxon>
        <taxon>metagenomes</taxon>
        <taxon>ecological metagenomes</taxon>
    </lineage>
</organism>
<proteinExistence type="predicted"/>